<dbReference type="InterPro" id="IPR010982">
    <property type="entry name" value="Lambda_DNA-bd_dom_sf"/>
</dbReference>
<organism evidence="3 4">
    <name type="scientific">Chitiniphilus eburneus</name>
    <dbReference type="NCBI Taxonomy" id="2571148"/>
    <lineage>
        <taxon>Bacteria</taxon>
        <taxon>Pseudomonadati</taxon>
        <taxon>Pseudomonadota</taxon>
        <taxon>Betaproteobacteria</taxon>
        <taxon>Neisseriales</taxon>
        <taxon>Chitinibacteraceae</taxon>
        <taxon>Chitiniphilus</taxon>
    </lineage>
</organism>
<keyword evidence="4" id="KW-1185">Reference proteome</keyword>
<sequence length="281" mass="29679">MTEQTESTTSLPQGVGARLKARREQMGLAIEQIAAQLKLAKKQIEAIEADHYNSLPGNTFARGFVRNYAKLLGMDAAPLLADLEGLLPTERVQVALPSVREEVGVSLGGSLPRSGSSRWPAVLAGLVAFACVFGGVWWYLQQPVNPQLDTPPVEVVAPVPVDPVGEAASQAVAAASAVAPQPVVTAVPGPVVASAAPTPTAVMSGDLRIAAQAETWVQITDADGRRMISEVIPAGAERYVSGRAPYRIKIGNAPKTQLYLRGKQVDLVPYTQVNVAAFELK</sequence>
<dbReference type="Pfam" id="PF13413">
    <property type="entry name" value="HTH_25"/>
    <property type="match status" value="1"/>
</dbReference>
<accession>A0A4U0Q550</accession>
<dbReference type="GO" id="GO:0003677">
    <property type="term" value="F:DNA binding"/>
    <property type="evidence" value="ECO:0007669"/>
    <property type="project" value="InterPro"/>
</dbReference>
<evidence type="ECO:0000256" key="1">
    <source>
        <dbReference type="SAM" id="Phobius"/>
    </source>
</evidence>
<dbReference type="SMART" id="SM00530">
    <property type="entry name" value="HTH_XRE"/>
    <property type="match status" value="1"/>
</dbReference>
<dbReference type="SUPFAM" id="SSF47413">
    <property type="entry name" value="lambda repressor-like DNA-binding domains"/>
    <property type="match status" value="1"/>
</dbReference>
<feature type="transmembrane region" description="Helical" evidence="1">
    <location>
        <begin position="121"/>
        <end position="140"/>
    </location>
</feature>
<dbReference type="EMBL" id="SUMF01000003">
    <property type="protein sequence ID" value="TJZ76293.1"/>
    <property type="molecule type" value="Genomic_DNA"/>
</dbReference>
<dbReference type="PANTHER" id="PTHR34475">
    <property type="match status" value="1"/>
</dbReference>
<dbReference type="AlphaFoldDB" id="A0A4U0Q550"/>
<dbReference type="Proteomes" id="UP000310016">
    <property type="component" value="Unassembled WGS sequence"/>
</dbReference>
<name>A0A4U0Q550_9NEIS</name>
<dbReference type="InterPro" id="IPR025194">
    <property type="entry name" value="RodZ-like_C"/>
</dbReference>
<keyword evidence="1" id="KW-1133">Transmembrane helix</keyword>
<gene>
    <name evidence="3" type="ORF">FAZ21_05825</name>
</gene>
<dbReference type="PANTHER" id="PTHR34475:SF1">
    <property type="entry name" value="CYTOSKELETON PROTEIN RODZ"/>
    <property type="match status" value="1"/>
</dbReference>
<dbReference type="Gene3D" id="1.10.260.40">
    <property type="entry name" value="lambda repressor-like DNA-binding domains"/>
    <property type="match status" value="1"/>
</dbReference>
<dbReference type="Pfam" id="PF13464">
    <property type="entry name" value="RodZ_C"/>
    <property type="match status" value="1"/>
</dbReference>
<dbReference type="InterPro" id="IPR001387">
    <property type="entry name" value="Cro/C1-type_HTH"/>
</dbReference>
<evidence type="ECO:0000313" key="3">
    <source>
        <dbReference type="EMBL" id="TJZ76293.1"/>
    </source>
</evidence>
<comment type="caution">
    <text evidence="3">The sequence shown here is derived from an EMBL/GenBank/DDBJ whole genome shotgun (WGS) entry which is preliminary data.</text>
</comment>
<dbReference type="RefSeq" id="WP_136772343.1">
    <property type="nucleotide sequence ID" value="NZ_CP156074.1"/>
</dbReference>
<dbReference type="OrthoDB" id="8561330at2"/>
<reference evidence="3 4" key="1">
    <citation type="submission" date="2019-04" db="EMBL/GenBank/DDBJ databases">
        <title>Chitiniphilus eburnea sp. nov., a novel chitinolytic bacterium isolated from aquaculture sludge.</title>
        <authorList>
            <person name="Sheng M."/>
        </authorList>
    </citation>
    <scope>NUCLEOTIDE SEQUENCE [LARGE SCALE GENOMIC DNA]</scope>
    <source>
        <strain evidence="3 4">HX-2-15</strain>
    </source>
</reference>
<evidence type="ECO:0000313" key="4">
    <source>
        <dbReference type="Proteomes" id="UP000310016"/>
    </source>
</evidence>
<keyword evidence="1" id="KW-0472">Membrane</keyword>
<proteinExistence type="predicted"/>
<feature type="domain" description="HTH cro/C1-type" evidence="2">
    <location>
        <begin position="18"/>
        <end position="79"/>
    </location>
</feature>
<evidence type="ECO:0000259" key="2">
    <source>
        <dbReference type="SMART" id="SM00530"/>
    </source>
</evidence>
<keyword evidence="1" id="KW-0812">Transmembrane</keyword>
<dbReference type="InterPro" id="IPR050400">
    <property type="entry name" value="Bact_Cytoskel_RodZ"/>
</dbReference>
<protein>
    <submittedName>
        <fullName evidence="3">DUF4115 domain-containing protein</fullName>
    </submittedName>
</protein>
<dbReference type="CDD" id="cd00093">
    <property type="entry name" value="HTH_XRE"/>
    <property type="match status" value="1"/>
</dbReference>